<dbReference type="InterPro" id="IPR002018">
    <property type="entry name" value="CarbesteraseB"/>
</dbReference>
<dbReference type="SUPFAM" id="SSF53474">
    <property type="entry name" value="alpha/beta-Hydrolases"/>
    <property type="match status" value="1"/>
</dbReference>
<proteinExistence type="inferred from homology"/>
<sequence length="611" mass="65809">MRLYLPYLGVFVLGVVSAASVSREYPYEKLTKRNSSTAGNNLQVDLGYEIYAGVANTITKVNSFKGIRFAAPPFGSLRWQAPQAPVTNRSSVLAANAFPAQCPQSPLATGTEITPTVAASLYSTEDCLFLNVYAPANASNLPVLVWIHGGGYGEGNGQQDLTAIINANNNSFIGVSIQYRLGAFGFISSDEVFKNGVVNAGLLDQQFALQWVQTYINLFGGDPTKVTVSGESAGGGSVMLHTMAYGGSQGTSLFKNAIAASPYLPFQYGYKDWAPTQSYYAFADQAGCSATAAYAGRNSSIFQCLSQKDTKVLQAASFNVSASGLFGTWGFLPVTDGVFIQQLPSQQLLQKQVNGVNFLSGNNANEGSVFVPSGINTEQDLVNWLEDTFPMFTNNDIAKILLYYPSSNLTDNPNDPKYATLGYQGATAINESQLATGQQQRADDIYAETTFVCPSYWLAEAFSDKSRSSYKYQYSVPIATHGADVSGYFGPANPTQSSDFEYAFMKIWGNFITKDNPSISSEIANGVSSNQSQQTNPASAWPPFNIYAPYQLNLNETGGVPFALPEGAGNATVFLGPGLKNDFTLVNAYSWEGGRGYRCDFWRSMGVSMPA</sequence>
<evidence type="ECO:0000256" key="1">
    <source>
        <dbReference type="ARBA" id="ARBA00005964"/>
    </source>
</evidence>
<dbReference type="Pfam" id="PF00135">
    <property type="entry name" value="COesterase"/>
    <property type="match status" value="1"/>
</dbReference>
<dbReference type="PROSITE" id="PS00941">
    <property type="entry name" value="CARBOXYLESTERASE_B_2"/>
    <property type="match status" value="1"/>
</dbReference>
<dbReference type="Gene3D" id="3.40.50.1820">
    <property type="entry name" value="alpha/beta hydrolase"/>
    <property type="match status" value="1"/>
</dbReference>
<feature type="chain" id="PRO_5014207585" description="Carboxylic ester hydrolase" evidence="3">
    <location>
        <begin position="19"/>
        <end position="611"/>
    </location>
</feature>
<dbReference type="InterPro" id="IPR050309">
    <property type="entry name" value="Type-B_Carboxylest/Lipase"/>
</dbReference>
<keyword evidence="6" id="KW-1185">Reference proteome</keyword>
<dbReference type="OrthoDB" id="408631at2759"/>
<organism evidence="5 6">
    <name type="scientific">Hyaloscypha variabilis (strain UAMH 11265 / GT02V1 / F)</name>
    <name type="common">Meliniomyces variabilis</name>
    <dbReference type="NCBI Taxonomy" id="1149755"/>
    <lineage>
        <taxon>Eukaryota</taxon>
        <taxon>Fungi</taxon>
        <taxon>Dikarya</taxon>
        <taxon>Ascomycota</taxon>
        <taxon>Pezizomycotina</taxon>
        <taxon>Leotiomycetes</taxon>
        <taxon>Helotiales</taxon>
        <taxon>Hyaloscyphaceae</taxon>
        <taxon>Hyaloscypha</taxon>
        <taxon>Hyaloscypha variabilis</taxon>
    </lineage>
</organism>
<dbReference type="PROSITE" id="PS00122">
    <property type="entry name" value="CARBOXYLESTERASE_B_1"/>
    <property type="match status" value="1"/>
</dbReference>
<dbReference type="GO" id="GO:0016787">
    <property type="term" value="F:hydrolase activity"/>
    <property type="evidence" value="ECO:0007669"/>
    <property type="project" value="UniProtKB-KW"/>
</dbReference>
<dbReference type="InterPro" id="IPR029058">
    <property type="entry name" value="AB_hydrolase_fold"/>
</dbReference>
<evidence type="ECO:0000256" key="3">
    <source>
        <dbReference type="RuleBase" id="RU361235"/>
    </source>
</evidence>
<gene>
    <name evidence="5" type="ORF">L207DRAFT_539818</name>
</gene>
<dbReference type="AlphaFoldDB" id="A0A2J6SCW8"/>
<feature type="domain" description="Carboxylesterase type B" evidence="4">
    <location>
        <begin position="56"/>
        <end position="546"/>
    </location>
</feature>
<name>A0A2J6SCW8_HYAVF</name>
<reference evidence="5 6" key="1">
    <citation type="submission" date="2016-04" db="EMBL/GenBank/DDBJ databases">
        <title>A degradative enzymes factory behind the ericoid mycorrhizal symbiosis.</title>
        <authorList>
            <consortium name="DOE Joint Genome Institute"/>
            <person name="Martino E."/>
            <person name="Morin E."/>
            <person name="Grelet G."/>
            <person name="Kuo A."/>
            <person name="Kohler A."/>
            <person name="Daghino S."/>
            <person name="Barry K."/>
            <person name="Choi C."/>
            <person name="Cichocki N."/>
            <person name="Clum A."/>
            <person name="Copeland A."/>
            <person name="Hainaut M."/>
            <person name="Haridas S."/>
            <person name="Labutti K."/>
            <person name="Lindquist E."/>
            <person name="Lipzen A."/>
            <person name="Khouja H.-R."/>
            <person name="Murat C."/>
            <person name="Ohm R."/>
            <person name="Olson A."/>
            <person name="Spatafora J."/>
            <person name="Veneault-Fourrey C."/>
            <person name="Henrissat B."/>
            <person name="Grigoriev I."/>
            <person name="Martin F."/>
            <person name="Perotto S."/>
        </authorList>
    </citation>
    <scope>NUCLEOTIDE SEQUENCE [LARGE SCALE GENOMIC DNA]</scope>
    <source>
        <strain evidence="5 6">F</strain>
    </source>
</reference>
<protein>
    <recommendedName>
        <fullName evidence="3">Carboxylic ester hydrolase</fullName>
        <ecNumber evidence="3">3.1.1.-</ecNumber>
    </recommendedName>
</protein>
<dbReference type="InterPro" id="IPR019826">
    <property type="entry name" value="Carboxylesterase_B_AS"/>
</dbReference>
<evidence type="ECO:0000313" key="5">
    <source>
        <dbReference type="EMBL" id="PMD48617.1"/>
    </source>
</evidence>
<evidence type="ECO:0000259" key="4">
    <source>
        <dbReference type="Pfam" id="PF00135"/>
    </source>
</evidence>
<dbReference type="InterPro" id="IPR019819">
    <property type="entry name" value="Carboxylesterase_B_CS"/>
</dbReference>
<evidence type="ECO:0000256" key="2">
    <source>
        <dbReference type="ARBA" id="ARBA00022801"/>
    </source>
</evidence>
<dbReference type="PANTHER" id="PTHR11559">
    <property type="entry name" value="CARBOXYLESTERASE"/>
    <property type="match status" value="1"/>
</dbReference>
<dbReference type="Proteomes" id="UP000235786">
    <property type="component" value="Unassembled WGS sequence"/>
</dbReference>
<evidence type="ECO:0000313" key="6">
    <source>
        <dbReference type="Proteomes" id="UP000235786"/>
    </source>
</evidence>
<dbReference type="EC" id="3.1.1.-" evidence="3"/>
<dbReference type="EMBL" id="KZ613937">
    <property type="protein sequence ID" value="PMD48617.1"/>
    <property type="molecule type" value="Genomic_DNA"/>
</dbReference>
<keyword evidence="2 3" id="KW-0378">Hydrolase</keyword>
<dbReference type="STRING" id="1149755.A0A2J6SCW8"/>
<comment type="similarity">
    <text evidence="1 3">Belongs to the type-B carboxylesterase/lipase family.</text>
</comment>
<dbReference type="FunFam" id="3.40.50.1820:FF:000266">
    <property type="entry name" value="Carboxylic ester hydrolase"/>
    <property type="match status" value="1"/>
</dbReference>
<accession>A0A2J6SCW8</accession>
<keyword evidence="3" id="KW-0732">Signal</keyword>
<feature type="signal peptide" evidence="3">
    <location>
        <begin position="1"/>
        <end position="18"/>
    </location>
</feature>